<feature type="coiled-coil region" evidence="1">
    <location>
        <begin position="39"/>
        <end position="160"/>
    </location>
</feature>
<reference evidence="3 4" key="1">
    <citation type="submission" date="2023-07" db="EMBL/GenBank/DDBJ databases">
        <title>Genomic Encyclopedia of Type Strains, Phase IV (KMG-IV): sequencing the most valuable type-strain genomes for metagenomic binning, comparative biology and taxonomic classification.</title>
        <authorList>
            <person name="Goeker M."/>
        </authorList>
    </citation>
    <scope>NUCLEOTIDE SEQUENCE [LARGE SCALE GENOMIC DNA]</scope>
    <source>
        <strain evidence="3 4">DSM 102814</strain>
    </source>
</reference>
<organism evidence="3 4">
    <name type="scientific">Mesonia maritima</name>
    <dbReference type="NCBI Taxonomy" id="1793873"/>
    <lineage>
        <taxon>Bacteria</taxon>
        <taxon>Pseudomonadati</taxon>
        <taxon>Bacteroidota</taxon>
        <taxon>Flavobacteriia</taxon>
        <taxon>Flavobacteriales</taxon>
        <taxon>Flavobacteriaceae</taxon>
        <taxon>Mesonia</taxon>
    </lineage>
</organism>
<keyword evidence="2" id="KW-1133">Transmembrane helix</keyword>
<feature type="transmembrane region" description="Helical" evidence="2">
    <location>
        <begin position="12"/>
        <end position="32"/>
    </location>
</feature>
<dbReference type="RefSeq" id="WP_309726428.1">
    <property type="nucleotide sequence ID" value="NZ_JAVDQA010000001.1"/>
</dbReference>
<name>A0ABU1K1Y1_9FLAO</name>
<accession>A0ABU1K1Y1</accession>
<evidence type="ECO:0000313" key="4">
    <source>
        <dbReference type="Proteomes" id="UP001257659"/>
    </source>
</evidence>
<keyword evidence="1" id="KW-0175">Coiled coil</keyword>
<dbReference type="EMBL" id="JAVDQA010000001">
    <property type="protein sequence ID" value="MDR6299598.1"/>
    <property type="molecule type" value="Genomic_DNA"/>
</dbReference>
<comment type="caution">
    <text evidence="3">The sequence shown here is derived from an EMBL/GenBank/DDBJ whole genome shotgun (WGS) entry which is preliminary data.</text>
</comment>
<evidence type="ECO:0000313" key="3">
    <source>
        <dbReference type="EMBL" id="MDR6299598.1"/>
    </source>
</evidence>
<keyword evidence="4" id="KW-1185">Reference proteome</keyword>
<evidence type="ECO:0000256" key="1">
    <source>
        <dbReference type="SAM" id="Coils"/>
    </source>
</evidence>
<proteinExistence type="predicted"/>
<gene>
    <name evidence="3" type="ORF">GGR31_000214</name>
</gene>
<evidence type="ECO:0000256" key="2">
    <source>
        <dbReference type="SAM" id="Phobius"/>
    </source>
</evidence>
<dbReference type="Proteomes" id="UP001257659">
    <property type="component" value="Unassembled WGS sequence"/>
</dbReference>
<keyword evidence="2" id="KW-0812">Transmembrane</keyword>
<keyword evidence="2" id="KW-0472">Membrane</keyword>
<sequence>MSEKKNNKVLKVLIAILCICLIGLGIFTLNFYKDNKENSSIVHRENEQLQKELQQLKDDYQNLMNENSSLKDDLKAEQERISVLVDSLKKMDISATTLRKYRVQVELLKLEKERLSDVVDSLSHENNTLRQEIDSTSTMLEQNKKMMDSVNVENKQLAEKVKKTSILQISSITGHAVVLRNNKEAVEVTRAKRAEQLQVCFTINENPIIEPGERQLFIQVINPKNNLLGLKKNIQFKEKTLRYSSLNTIDYQNEELDICMLVEVSEKGLTEGRYVVNVFDGATLIGSTSFKLK</sequence>
<protein>
    <submittedName>
        <fullName evidence="3">Uncharacterized protein YoxC</fullName>
    </submittedName>
</protein>